<dbReference type="Gene3D" id="2.30.29.30">
    <property type="entry name" value="Pleckstrin-homology domain (PH domain)/Phosphotyrosine-binding domain (PTB)"/>
    <property type="match status" value="1"/>
</dbReference>
<dbReference type="SMART" id="SM00233">
    <property type="entry name" value="PH"/>
    <property type="match status" value="1"/>
</dbReference>
<evidence type="ECO:0000256" key="5">
    <source>
        <dbReference type="ARBA" id="ARBA00022963"/>
    </source>
</evidence>
<dbReference type="InterPro" id="IPR011993">
    <property type="entry name" value="PH-like_dom_sf"/>
</dbReference>
<evidence type="ECO:0000256" key="1">
    <source>
        <dbReference type="ARBA" id="ARBA00000798"/>
    </source>
</evidence>
<accession>A0AAW1N4V9</accession>
<dbReference type="GO" id="GO:0035091">
    <property type="term" value="F:phosphatidylinositol binding"/>
    <property type="evidence" value="ECO:0007669"/>
    <property type="project" value="InterPro"/>
</dbReference>
<dbReference type="PANTHER" id="PTHR18896:SF76">
    <property type="entry name" value="PHOSPHOLIPASE"/>
    <property type="match status" value="1"/>
</dbReference>
<dbReference type="FunFam" id="2.30.29.30:FF:000351">
    <property type="entry name" value="Phospholipase"/>
    <property type="match status" value="1"/>
</dbReference>
<evidence type="ECO:0000256" key="7">
    <source>
        <dbReference type="ARBA" id="ARBA00023288"/>
    </source>
</evidence>
<dbReference type="CDD" id="cd09141">
    <property type="entry name" value="PLDc_vPLD1_2_yPLD_like_2"/>
    <property type="match status" value="1"/>
</dbReference>
<comment type="catalytic activity">
    <reaction evidence="1 9">
        <text>a 1,2-diacyl-sn-glycero-3-phosphocholine + H2O = a 1,2-diacyl-sn-glycero-3-phosphate + choline + H(+)</text>
        <dbReference type="Rhea" id="RHEA:14445"/>
        <dbReference type="ChEBI" id="CHEBI:15354"/>
        <dbReference type="ChEBI" id="CHEBI:15377"/>
        <dbReference type="ChEBI" id="CHEBI:15378"/>
        <dbReference type="ChEBI" id="CHEBI:57643"/>
        <dbReference type="ChEBI" id="CHEBI:58608"/>
        <dbReference type="EC" id="3.1.4.4"/>
    </reaction>
</comment>
<dbReference type="Gene3D" id="3.30.1520.10">
    <property type="entry name" value="Phox-like domain"/>
    <property type="match status" value="1"/>
</dbReference>
<dbReference type="SUPFAM" id="SSF50729">
    <property type="entry name" value="PH domain-like"/>
    <property type="match status" value="1"/>
</dbReference>
<evidence type="ECO:0000313" key="13">
    <source>
        <dbReference type="EMBL" id="KAK9753639.1"/>
    </source>
</evidence>
<dbReference type="EMBL" id="JASPKY010000012">
    <property type="protein sequence ID" value="KAK9753639.1"/>
    <property type="molecule type" value="Genomic_DNA"/>
</dbReference>
<name>A0AAW1N4V9_POPJA</name>
<dbReference type="PANTHER" id="PTHR18896">
    <property type="entry name" value="PHOSPHOLIPASE D"/>
    <property type="match status" value="1"/>
</dbReference>
<evidence type="ECO:0000256" key="3">
    <source>
        <dbReference type="ARBA" id="ARBA00022737"/>
    </source>
</evidence>
<dbReference type="SUPFAM" id="SSF56024">
    <property type="entry name" value="Phospholipase D/nuclease"/>
    <property type="match status" value="2"/>
</dbReference>
<comment type="caution">
    <text evidence="13">The sequence shown here is derived from an EMBL/GenBank/DDBJ whole genome shotgun (WGS) entry which is preliminary data.</text>
</comment>
<dbReference type="PIRSF" id="PIRSF009376">
    <property type="entry name" value="Phospholipase_D_euk"/>
    <property type="match status" value="1"/>
</dbReference>
<dbReference type="Pfam" id="PF13091">
    <property type="entry name" value="PLDc_2"/>
    <property type="match status" value="1"/>
</dbReference>
<reference evidence="13 14" key="1">
    <citation type="journal article" date="2024" name="BMC Genomics">
        <title>De novo assembly and annotation of Popillia japonica's genome with initial clues to its potential as an invasive pest.</title>
        <authorList>
            <person name="Cucini C."/>
            <person name="Boschi S."/>
            <person name="Funari R."/>
            <person name="Cardaioli E."/>
            <person name="Iannotti N."/>
            <person name="Marturano G."/>
            <person name="Paoli F."/>
            <person name="Bruttini M."/>
            <person name="Carapelli A."/>
            <person name="Frati F."/>
            <person name="Nardi F."/>
        </authorList>
    </citation>
    <scope>NUCLEOTIDE SEQUENCE [LARGE SCALE GENOMIC DNA]</scope>
    <source>
        <strain evidence="13">DMR45628</strain>
    </source>
</reference>
<keyword evidence="5 9" id="KW-0442">Lipid degradation</keyword>
<dbReference type="InterPro" id="IPR001683">
    <property type="entry name" value="PX_dom"/>
</dbReference>
<evidence type="ECO:0000256" key="2">
    <source>
        <dbReference type="ARBA" id="ARBA00008664"/>
    </source>
</evidence>
<dbReference type="InterPro" id="IPR001736">
    <property type="entry name" value="PLipase_D/transphosphatidylase"/>
</dbReference>
<evidence type="ECO:0000313" key="14">
    <source>
        <dbReference type="Proteomes" id="UP001458880"/>
    </source>
</evidence>
<dbReference type="FunFam" id="3.30.870.10:FF:000048">
    <property type="entry name" value="Phospholipase"/>
    <property type="match status" value="1"/>
</dbReference>
<dbReference type="GO" id="GO:0009395">
    <property type="term" value="P:phospholipid catabolic process"/>
    <property type="evidence" value="ECO:0007669"/>
    <property type="project" value="TreeGrafter"/>
</dbReference>
<sequence length="1099" mass="125497">MDSTSNNGDIPEPVTPGGLSDTDFDDNLGVPDSLTVLDIQGSQIVVNTEENDGPTPGRIPFNALYQKPVKFKSFHRDIFISGVPIEVAIVDYETSHATHLINPNLYTISLRHGDFTWEVKKRYKHIQDLHHQLVMFRTSLNIPFPTKEHKRKRESFRNNAPISGKKKGLLPRFPKKPEMLVSYEQMGSRIKQLQEYLENLLSINIYRYHSATVHFLEVSHLSFIYELGIKGKEGMVAKRSGSTQPGQSGCNCFGLCQNTCCIRWRHICREVFCSSWRERWFFLKDTCFGYIDPSNGITKCVVLYDQGFEVSSGIYSTGLQKAFQVVTFSRQLVIKCSTRSHRNEFLQSLKLHAAELARDFTQPNRYRSFAPIRSNITGTWFVDGSTYMSAVADAINAAKEEIFIADWWLSPEIYLKRPAVDGDYWRLDKLLRRKAEEGVRIFILLYKEFEMALGLNSFYSKQALTSAHENIKVLRHPDHAKVGVFLWAHHEKIVCVDQTYAFVGGVDLCYGRWDDFEHRLTDLGSATPTLDVSTLKKKTSTVPGGDNFYPIPTPYYQKCEIQINQPEPEPDVSDDDSEPELPQLQPGDQLLMPNFAQNQLNTPVAERKYGITSITTKVKLKGKEILNMMYAQNEDSLDEPDHSAVNLAANNEDEFGYTDLCGSAKYWIGKDYVNFIVKDFTELESPLVDFIDRNTTPRMPWHDIAVCVQGSSARDIARHFIQRWNATKLEKARLNNSYPYLLPKSYNMDPVPDILQLEQYKVTCQVLRSVSTWSCGFLEPNMAEQSIHEAYVDAINRSQHYIYIENQFFITLPNKNSSIRNQIQETLYKRILRAHKQGATFRVFVILPLLPGFEGRQGATFRVFVILPLLPGFEGEVGGPTGTSIRAITHWNYHSISRGKSALLNRLKDAGIEDPTQYISFYGLRNHSKLNGEPITELVYVHSKLMIVDDKTVICGSANINDRSLIGKRDSEIAVLIEDEEFEDGVMNGKEHEKINIDITDPVSDHFYNDVWYSTASLNTEFYDKVFHCIPCDQVETFDQLKEYISQKPLYLSEISRSEKMLESIEGHLVLFPLKFLCQENLTPAASSVEGIMPTSLWT</sequence>
<keyword evidence="4 9" id="KW-0378">Hydrolase</keyword>
<dbReference type="GO" id="GO:0060627">
    <property type="term" value="P:regulation of vesicle-mediated transport"/>
    <property type="evidence" value="ECO:0007669"/>
    <property type="project" value="TreeGrafter"/>
</dbReference>
<dbReference type="EC" id="3.1.4.4" evidence="9"/>
<feature type="domain" description="PX" evidence="12">
    <location>
        <begin position="84"/>
        <end position="222"/>
    </location>
</feature>
<dbReference type="Pfam" id="PF00614">
    <property type="entry name" value="PLDc"/>
    <property type="match status" value="1"/>
</dbReference>
<feature type="domain" description="PLD phosphodiesterase" evidence="11">
    <location>
        <begin position="937"/>
        <end position="964"/>
    </location>
</feature>
<keyword evidence="7" id="KW-0449">Lipoprotein</keyword>
<dbReference type="InterPro" id="IPR001849">
    <property type="entry name" value="PH_domain"/>
</dbReference>
<keyword evidence="14" id="KW-1185">Reference proteome</keyword>
<dbReference type="AlphaFoldDB" id="A0AAW1N4V9"/>
<dbReference type="CDD" id="cd01254">
    <property type="entry name" value="PH_PLD"/>
    <property type="match status" value="1"/>
</dbReference>
<dbReference type="GO" id="GO:0006654">
    <property type="term" value="P:phosphatidic acid biosynthetic process"/>
    <property type="evidence" value="ECO:0007669"/>
    <property type="project" value="InterPro"/>
</dbReference>
<dbReference type="InterPro" id="IPR025202">
    <property type="entry name" value="PLD-like_dom"/>
</dbReference>
<dbReference type="CDD" id="cd06895">
    <property type="entry name" value="PX_PLD"/>
    <property type="match status" value="1"/>
</dbReference>
<dbReference type="Pfam" id="PF00787">
    <property type="entry name" value="PX"/>
    <property type="match status" value="1"/>
</dbReference>
<dbReference type="GO" id="GO:0012505">
    <property type="term" value="C:endomembrane system"/>
    <property type="evidence" value="ECO:0007669"/>
    <property type="project" value="UniProtKB-SubCell"/>
</dbReference>
<comment type="subcellular location">
    <subcellularLocation>
        <location evidence="8">Endomembrane system</location>
        <topology evidence="8">Lipid-anchor</topology>
    </subcellularLocation>
</comment>
<evidence type="ECO:0000259" key="11">
    <source>
        <dbReference type="PROSITE" id="PS50035"/>
    </source>
</evidence>
<dbReference type="Gene3D" id="3.30.870.10">
    <property type="entry name" value="Endonuclease Chain A"/>
    <property type="match status" value="3"/>
</dbReference>
<dbReference type="SMART" id="SM00155">
    <property type="entry name" value="PLDc"/>
    <property type="match status" value="2"/>
</dbReference>
<evidence type="ECO:0000256" key="4">
    <source>
        <dbReference type="ARBA" id="ARBA00022801"/>
    </source>
</evidence>
<keyword evidence="3" id="KW-0677">Repeat</keyword>
<evidence type="ECO:0000256" key="9">
    <source>
        <dbReference type="PIRNR" id="PIRNR009376"/>
    </source>
</evidence>
<dbReference type="FunFam" id="3.30.870.10:FF:000036">
    <property type="entry name" value="Phospholipase"/>
    <property type="match status" value="1"/>
</dbReference>
<dbReference type="Proteomes" id="UP001458880">
    <property type="component" value="Unassembled WGS sequence"/>
</dbReference>
<dbReference type="InterPro" id="IPR036871">
    <property type="entry name" value="PX_dom_sf"/>
</dbReference>
<gene>
    <name evidence="13" type="ORF">QE152_g1951</name>
</gene>
<dbReference type="SUPFAM" id="SSF64268">
    <property type="entry name" value="PX domain"/>
    <property type="match status" value="1"/>
</dbReference>
<feature type="domain" description="PLD phosphodiesterase" evidence="11">
    <location>
        <begin position="485"/>
        <end position="512"/>
    </location>
</feature>
<dbReference type="InterPro" id="IPR015679">
    <property type="entry name" value="PLipase_D_fam"/>
</dbReference>
<proteinExistence type="inferred from homology"/>
<feature type="region of interest" description="Disordered" evidence="10">
    <location>
        <begin position="565"/>
        <end position="588"/>
    </location>
</feature>
<evidence type="ECO:0000259" key="12">
    <source>
        <dbReference type="PROSITE" id="PS50195"/>
    </source>
</evidence>
<dbReference type="GO" id="GO:0004630">
    <property type="term" value="F:phospholipase D activity"/>
    <property type="evidence" value="ECO:0007669"/>
    <property type="project" value="UniProtKB-UniRule"/>
</dbReference>
<dbReference type="PROSITE" id="PS50035">
    <property type="entry name" value="PLD"/>
    <property type="match status" value="2"/>
</dbReference>
<keyword evidence="6" id="KW-0443">Lipid metabolism</keyword>
<comment type="similarity">
    <text evidence="2 9">Belongs to the phospholipase D family.</text>
</comment>
<feature type="region of interest" description="Disordered" evidence="10">
    <location>
        <begin position="1"/>
        <end position="25"/>
    </location>
</feature>
<dbReference type="CDD" id="cd09138">
    <property type="entry name" value="PLDc_vPLD1_2_yPLD_like_1"/>
    <property type="match status" value="1"/>
</dbReference>
<organism evidence="13 14">
    <name type="scientific">Popillia japonica</name>
    <name type="common">Japanese beetle</name>
    <dbReference type="NCBI Taxonomy" id="7064"/>
    <lineage>
        <taxon>Eukaryota</taxon>
        <taxon>Metazoa</taxon>
        <taxon>Ecdysozoa</taxon>
        <taxon>Arthropoda</taxon>
        <taxon>Hexapoda</taxon>
        <taxon>Insecta</taxon>
        <taxon>Pterygota</taxon>
        <taxon>Neoptera</taxon>
        <taxon>Endopterygota</taxon>
        <taxon>Coleoptera</taxon>
        <taxon>Polyphaga</taxon>
        <taxon>Scarabaeiformia</taxon>
        <taxon>Scarabaeidae</taxon>
        <taxon>Rutelinae</taxon>
        <taxon>Popillia</taxon>
    </lineage>
</organism>
<evidence type="ECO:0000256" key="10">
    <source>
        <dbReference type="SAM" id="MobiDB-lite"/>
    </source>
</evidence>
<dbReference type="InterPro" id="IPR016555">
    <property type="entry name" value="PLipase_D_euk"/>
</dbReference>
<protein>
    <recommendedName>
        <fullName evidence="9">Phospholipase</fullName>
        <ecNumber evidence="9">3.1.4.4</ecNumber>
    </recommendedName>
</protein>
<dbReference type="SMART" id="SM00312">
    <property type="entry name" value="PX"/>
    <property type="match status" value="1"/>
</dbReference>
<evidence type="ECO:0000256" key="8">
    <source>
        <dbReference type="ARBA" id="ARBA00037868"/>
    </source>
</evidence>
<dbReference type="GO" id="GO:0035556">
    <property type="term" value="P:intracellular signal transduction"/>
    <property type="evidence" value="ECO:0007669"/>
    <property type="project" value="InterPro"/>
</dbReference>
<feature type="compositionally biased region" description="Acidic residues" evidence="10">
    <location>
        <begin position="568"/>
        <end position="579"/>
    </location>
</feature>
<dbReference type="PROSITE" id="PS50195">
    <property type="entry name" value="PX"/>
    <property type="match status" value="1"/>
</dbReference>
<evidence type="ECO:0000256" key="6">
    <source>
        <dbReference type="ARBA" id="ARBA00023098"/>
    </source>
</evidence>